<evidence type="ECO:0000256" key="2">
    <source>
        <dbReference type="ARBA" id="ARBA00022771"/>
    </source>
</evidence>
<dbReference type="SMART" id="SM00249">
    <property type="entry name" value="PHD"/>
    <property type="match status" value="1"/>
</dbReference>
<feature type="region of interest" description="Disordered" evidence="4">
    <location>
        <begin position="496"/>
        <end position="536"/>
    </location>
</feature>
<accession>A0AA39QV68</accession>
<keyword evidence="2" id="KW-0863">Zinc-finger</keyword>
<evidence type="ECO:0000313" key="8">
    <source>
        <dbReference type="Proteomes" id="UP001166286"/>
    </source>
</evidence>
<dbReference type="GO" id="GO:0008270">
    <property type="term" value="F:zinc ion binding"/>
    <property type="evidence" value="ECO:0007669"/>
    <property type="project" value="UniProtKB-KW"/>
</dbReference>
<name>A0AA39QV68_9LECA</name>
<comment type="caution">
    <text evidence="7">The sequence shown here is derived from an EMBL/GenBank/DDBJ whole genome shotgun (WGS) entry which is preliminary data.</text>
</comment>
<dbReference type="SMART" id="SM00513">
    <property type="entry name" value="SAP"/>
    <property type="match status" value="1"/>
</dbReference>
<proteinExistence type="predicted"/>
<dbReference type="InterPro" id="IPR013083">
    <property type="entry name" value="Znf_RING/FYVE/PHD"/>
</dbReference>
<feature type="region of interest" description="Disordered" evidence="4">
    <location>
        <begin position="37"/>
        <end position="66"/>
    </location>
</feature>
<dbReference type="InterPro" id="IPR003034">
    <property type="entry name" value="SAP_dom"/>
</dbReference>
<dbReference type="Pfam" id="PF02037">
    <property type="entry name" value="SAP"/>
    <property type="match status" value="1"/>
</dbReference>
<feature type="domain" description="Zinc finger PHD-type" evidence="5">
    <location>
        <begin position="690"/>
        <end position="744"/>
    </location>
</feature>
<dbReference type="InterPro" id="IPR011011">
    <property type="entry name" value="Znf_FYVE_PHD"/>
</dbReference>
<feature type="compositionally biased region" description="Polar residues" evidence="4">
    <location>
        <begin position="928"/>
        <end position="940"/>
    </location>
</feature>
<evidence type="ECO:0000259" key="6">
    <source>
        <dbReference type="SMART" id="SM00513"/>
    </source>
</evidence>
<feature type="region of interest" description="Disordered" evidence="4">
    <location>
        <begin position="855"/>
        <end position="962"/>
    </location>
</feature>
<evidence type="ECO:0008006" key="9">
    <source>
        <dbReference type="Google" id="ProtNLM"/>
    </source>
</evidence>
<organism evidence="7 8">
    <name type="scientific">Cladonia borealis</name>
    <dbReference type="NCBI Taxonomy" id="184061"/>
    <lineage>
        <taxon>Eukaryota</taxon>
        <taxon>Fungi</taxon>
        <taxon>Dikarya</taxon>
        <taxon>Ascomycota</taxon>
        <taxon>Pezizomycotina</taxon>
        <taxon>Lecanoromycetes</taxon>
        <taxon>OSLEUM clade</taxon>
        <taxon>Lecanoromycetidae</taxon>
        <taxon>Lecanorales</taxon>
        <taxon>Lecanorineae</taxon>
        <taxon>Cladoniaceae</taxon>
        <taxon>Cladonia</taxon>
    </lineage>
</organism>
<dbReference type="Gene3D" id="1.10.720.30">
    <property type="entry name" value="SAP domain"/>
    <property type="match status" value="1"/>
</dbReference>
<dbReference type="EMBL" id="JAFEKC020000018">
    <property type="protein sequence ID" value="KAK0509837.1"/>
    <property type="molecule type" value="Genomic_DNA"/>
</dbReference>
<evidence type="ECO:0000256" key="1">
    <source>
        <dbReference type="ARBA" id="ARBA00022723"/>
    </source>
</evidence>
<keyword evidence="3" id="KW-0862">Zinc</keyword>
<dbReference type="SUPFAM" id="SSF68906">
    <property type="entry name" value="SAP domain"/>
    <property type="match status" value="1"/>
</dbReference>
<dbReference type="Gene3D" id="3.30.40.10">
    <property type="entry name" value="Zinc/RING finger domain, C3HC4 (zinc finger)"/>
    <property type="match status" value="1"/>
</dbReference>
<dbReference type="InterPro" id="IPR036361">
    <property type="entry name" value="SAP_dom_sf"/>
</dbReference>
<protein>
    <recommendedName>
        <fullName evidence="9">SAP domain-containing protein</fullName>
    </recommendedName>
</protein>
<gene>
    <name evidence="7" type="ORF">JMJ35_008231</name>
</gene>
<evidence type="ECO:0000259" key="5">
    <source>
        <dbReference type="SMART" id="SM00249"/>
    </source>
</evidence>
<dbReference type="InterPro" id="IPR001965">
    <property type="entry name" value="Znf_PHD"/>
</dbReference>
<feature type="domain" description="SAP" evidence="6">
    <location>
        <begin position="4"/>
        <end position="38"/>
    </location>
</feature>
<dbReference type="SUPFAM" id="SSF57903">
    <property type="entry name" value="FYVE/PHD zinc finger"/>
    <property type="match status" value="1"/>
</dbReference>
<evidence type="ECO:0000256" key="3">
    <source>
        <dbReference type="ARBA" id="ARBA00022833"/>
    </source>
</evidence>
<sequence length="962" mass="111986">MTGYWNCTVVILRDKLRDRRLKVSGLKAELVQRLEEDDERNRDVSTRGDLDRHGTDNVSKDNAGSSSKAEIPVALKTLGIDLKRYRLEDSDQYSDSEIVQQLFQLVWYSKNIRSDNFGAKLRGKKSNKAERSYDLHLKTRAADLANDCSQTKMCDRSEENWKHLLLLQVFRSFIQSADDKGHNHRRAHHCLACRCDFEPNSRPQVLPRRDITKRPGETQRTDIRYCTSTKSHFNLPNCDHQLELAYYDDDGEVTGKNGSQKPDSTFGLCTYDLDEKPWNEEKWLQDDMVKLFGKNPLKETLKRFRHLEEPYKISGTPVEVYSYPMFAFGLWEAKKHQDSSHGNALIQSARKLKSLLSWQRRIFNESEVRVTSPTVWFFSSIGADWRVYGCSETVHGDGFRYPIVRLWSGISDDTESALQLLSIVDVIRFWVDYTYKPLIGACISRLEAMKARTQPKPLDSTLWNLRIATDKEQTPWFFSQRRLKVSSSPISLTDNLEVLPHRRHRSHSPSSRQSLRPENQASPRRDHRSPTPAGEQFVMPEKDDFNWLLDRDPGKEDLILIRVTEMGDVMRPIIIHSTSRLAGERQMPTADWKDDDFKAVIGEERRGRHPQIFSIFRENKWGQDYLWQCYRSKRRRVHRRVQFSIILPVNVVSYGQNNPEFQCARLFEPLESLFRLHDLLVKIERANKKWCSCGTQRNKYSPPMVQFRNALCNISWFHKACVSFPDSDDEDSDVEKSWLCDKCEKTPEYKRTYTELKLNESNIFARASYERLHLVRAIENVWREHNWPSQDEIVAKIDEVADHVDIIESAPFTIRKAGIRRDPELPRYWATPKDDPKKLILACSRKESLLYHEAVSEEEEKNYDTNNLEHSEEETDDYTHEDDGDEINRPKTTKARGRSKSVDANQTSYVETDAATGSEGDTLVFRTPNKTTKSGQSRQKPTPKLKHVPENRRSAKPQTLSR</sequence>
<dbReference type="AlphaFoldDB" id="A0AA39QV68"/>
<feature type="compositionally biased region" description="Acidic residues" evidence="4">
    <location>
        <begin position="871"/>
        <end position="885"/>
    </location>
</feature>
<dbReference type="Proteomes" id="UP001166286">
    <property type="component" value="Unassembled WGS sequence"/>
</dbReference>
<evidence type="ECO:0000313" key="7">
    <source>
        <dbReference type="EMBL" id="KAK0509837.1"/>
    </source>
</evidence>
<keyword evidence="1" id="KW-0479">Metal-binding</keyword>
<reference evidence="7" key="1">
    <citation type="submission" date="2023-03" db="EMBL/GenBank/DDBJ databases">
        <title>Complete genome of Cladonia borealis.</title>
        <authorList>
            <person name="Park H."/>
        </authorList>
    </citation>
    <scope>NUCLEOTIDE SEQUENCE</scope>
    <source>
        <strain evidence="7">ANT050790</strain>
    </source>
</reference>
<feature type="compositionally biased region" description="Low complexity" evidence="4">
    <location>
        <begin position="508"/>
        <end position="517"/>
    </location>
</feature>
<keyword evidence="8" id="KW-1185">Reference proteome</keyword>
<feature type="compositionally biased region" description="Basic and acidic residues" evidence="4">
    <location>
        <begin position="37"/>
        <end position="59"/>
    </location>
</feature>
<evidence type="ECO:0000256" key="4">
    <source>
        <dbReference type="SAM" id="MobiDB-lite"/>
    </source>
</evidence>